<dbReference type="InterPro" id="IPR000620">
    <property type="entry name" value="EamA_dom"/>
</dbReference>
<evidence type="ECO:0000256" key="3">
    <source>
        <dbReference type="ARBA" id="ARBA00022989"/>
    </source>
</evidence>
<feature type="transmembrane region" description="Helical" evidence="5">
    <location>
        <begin position="140"/>
        <end position="160"/>
    </location>
</feature>
<evidence type="ECO:0000256" key="4">
    <source>
        <dbReference type="ARBA" id="ARBA00023136"/>
    </source>
</evidence>
<comment type="caution">
    <text evidence="7">The sequence shown here is derived from an EMBL/GenBank/DDBJ whole genome shotgun (WGS) entry which is preliminary data.</text>
</comment>
<feature type="domain" description="EamA" evidence="6">
    <location>
        <begin position="167"/>
        <end position="300"/>
    </location>
</feature>
<dbReference type="PANTHER" id="PTHR32322">
    <property type="entry name" value="INNER MEMBRANE TRANSPORTER"/>
    <property type="match status" value="1"/>
</dbReference>
<feature type="transmembrane region" description="Helical" evidence="5">
    <location>
        <begin position="198"/>
        <end position="217"/>
    </location>
</feature>
<name>A0A6B2JRM7_9RHOB</name>
<protein>
    <submittedName>
        <fullName evidence="7">DMT family transporter</fullName>
    </submittedName>
</protein>
<proteinExistence type="predicted"/>
<keyword evidence="2 5" id="KW-0812">Transmembrane</keyword>
<keyword evidence="4 5" id="KW-0472">Membrane</keyword>
<organism evidence="7 8">
    <name type="scientific">Pseudoroseicyclus tamaricis</name>
    <dbReference type="NCBI Taxonomy" id="2705421"/>
    <lineage>
        <taxon>Bacteria</taxon>
        <taxon>Pseudomonadati</taxon>
        <taxon>Pseudomonadota</taxon>
        <taxon>Alphaproteobacteria</taxon>
        <taxon>Rhodobacterales</taxon>
        <taxon>Paracoccaceae</taxon>
        <taxon>Pseudoroseicyclus</taxon>
    </lineage>
</organism>
<dbReference type="InterPro" id="IPR037185">
    <property type="entry name" value="EmrE-like"/>
</dbReference>
<dbReference type="Pfam" id="PF00892">
    <property type="entry name" value="EamA"/>
    <property type="match status" value="2"/>
</dbReference>
<feature type="transmembrane region" description="Helical" evidence="5">
    <location>
        <begin position="260"/>
        <end position="279"/>
    </location>
</feature>
<evidence type="ECO:0000256" key="2">
    <source>
        <dbReference type="ARBA" id="ARBA00022692"/>
    </source>
</evidence>
<evidence type="ECO:0000259" key="6">
    <source>
        <dbReference type="Pfam" id="PF00892"/>
    </source>
</evidence>
<accession>A0A6B2JRM7</accession>
<reference evidence="7 8" key="1">
    <citation type="submission" date="2020-02" db="EMBL/GenBank/DDBJ databases">
        <title>Pseudoroseicyclus tamarix, sp. nov., isolated from offshore sediment of a Tamarix chinensis forest.</title>
        <authorList>
            <person name="Gai Y."/>
        </authorList>
    </citation>
    <scope>NUCLEOTIDE SEQUENCE [LARGE SCALE GENOMIC DNA]</scope>
    <source>
        <strain evidence="7 8">CLL3-39</strain>
    </source>
</reference>
<evidence type="ECO:0000256" key="1">
    <source>
        <dbReference type="ARBA" id="ARBA00004141"/>
    </source>
</evidence>
<dbReference type="AlphaFoldDB" id="A0A6B2JRM7"/>
<feature type="transmembrane region" description="Helical" evidence="5">
    <location>
        <begin position="81"/>
        <end position="104"/>
    </location>
</feature>
<evidence type="ECO:0000313" key="8">
    <source>
        <dbReference type="Proteomes" id="UP000474757"/>
    </source>
</evidence>
<dbReference type="SUPFAM" id="SSF103481">
    <property type="entry name" value="Multidrug resistance efflux transporter EmrE"/>
    <property type="match status" value="2"/>
</dbReference>
<feature type="transmembrane region" description="Helical" evidence="5">
    <location>
        <begin position="49"/>
        <end position="69"/>
    </location>
</feature>
<dbReference type="GO" id="GO:0016020">
    <property type="term" value="C:membrane"/>
    <property type="evidence" value="ECO:0007669"/>
    <property type="project" value="UniProtKB-SubCell"/>
</dbReference>
<comment type="subcellular location">
    <subcellularLocation>
        <location evidence="1">Membrane</location>
        <topology evidence="1">Multi-pass membrane protein</topology>
    </subcellularLocation>
</comment>
<feature type="transmembrane region" description="Helical" evidence="5">
    <location>
        <begin position="285"/>
        <end position="304"/>
    </location>
</feature>
<sequence length="313" mass="32401">MRAMTTAPASRPAQKTLSPLAWTLLLALAFIWGGTFLANRFALLTTPPAWITATRVTLAVPVLWAAALLTRQPMPKGWRTWGALLVMGALNNVLPFTLIAWGQAHVPSSLAAILNSSTALWGMGLAALVFADERMTRAKAVGLALGFSGVVLVIGPSALGGLDLRALGQLSVIGATLSYAVAGIWARKMLSGLPPLTSAAGMLTGAALLALPLAWSMEGPPGGVTLPSAIALLYLALLATALAFIFYYRLMATAGTGYTMLATLLVAPVGVALGAVVLGESLSPQAWGGFALIVLGLLTLNGRIRLARARPSR</sequence>
<feature type="transmembrane region" description="Helical" evidence="5">
    <location>
        <begin position="20"/>
        <end position="43"/>
    </location>
</feature>
<keyword evidence="3 5" id="KW-1133">Transmembrane helix</keyword>
<dbReference type="InterPro" id="IPR050638">
    <property type="entry name" value="AA-Vitamin_Transporters"/>
</dbReference>
<keyword evidence="8" id="KW-1185">Reference proteome</keyword>
<evidence type="ECO:0000256" key="5">
    <source>
        <dbReference type="SAM" id="Phobius"/>
    </source>
</evidence>
<feature type="transmembrane region" description="Helical" evidence="5">
    <location>
        <begin position="110"/>
        <end position="131"/>
    </location>
</feature>
<evidence type="ECO:0000313" key="7">
    <source>
        <dbReference type="EMBL" id="NDV00640.1"/>
    </source>
</evidence>
<dbReference type="EMBL" id="JAAGAB010000002">
    <property type="protein sequence ID" value="NDV00640.1"/>
    <property type="molecule type" value="Genomic_DNA"/>
</dbReference>
<feature type="transmembrane region" description="Helical" evidence="5">
    <location>
        <begin position="229"/>
        <end position="248"/>
    </location>
</feature>
<dbReference type="PANTHER" id="PTHR32322:SF9">
    <property type="entry name" value="AMINO-ACID METABOLITE EFFLUX PUMP-RELATED"/>
    <property type="match status" value="1"/>
</dbReference>
<gene>
    <name evidence="7" type="ORF">GZA08_06620</name>
</gene>
<dbReference type="Proteomes" id="UP000474757">
    <property type="component" value="Unassembled WGS sequence"/>
</dbReference>
<feature type="domain" description="EamA" evidence="6">
    <location>
        <begin position="23"/>
        <end position="154"/>
    </location>
</feature>
<feature type="transmembrane region" description="Helical" evidence="5">
    <location>
        <begin position="166"/>
        <end position="186"/>
    </location>
</feature>